<dbReference type="Proteomes" id="UP000031668">
    <property type="component" value="Unassembled WGS sequence"/>
</dbReference>
<reference evidence="1 2" key="1">
    <citation type="journal article" date="2014" name="Genome Biol. Evol.">
        <title>The genome of the myxosporean Thelohanellus kitauei shows adaptations to nutrient acquisition within its fish host.</title>
        <authorList>
            <person name="Yang Y."/>
            <person name="Xiong J."/>
            <person name="Zhou Z."/>
            <person name="Huo F."/>
            <person name="Miao W."/>
            <person name="Ran C."/>
            <person name="Liu Y."/>
            <person name="Zhang J."/>
            <person name="Feng J."/>
            <person name="Wang M."/>
            <person name="Wang M."/>
            <person name="Wang L."/>
            <person name="Yao B."/>
        </authorList>
    </citation>
    <scope>NUCLEOTIDE SEQUENCE [LARGE SCALE GENOMIC DNA]</scope>
    <source>
        <strain evidence="1">Wuqing</strain>
    </source>
</reference>
<evidence type="ECO:0000313" key="1">
    <source>
        <dbReference type="EMBL" id="KII60422.1"/>
    </source>
</evidence>
<sequence length="99" mass="11151">MERWPSAIRIEPYQTAFRCPSQLSASQPPGRAARYMVPAKIPTMADAFSRASPIPPTFPHFGEKQRTKRVRMTKKEECITSPRMSAAFNAAESVLAFYT</sequence>
<dbReference type="EMBL" id="JWZT01005624">
    <property type="protein sequence ID" value="KII60422.1"/>
    <property type="molecule type" value="Genomic_DNA"/>
</dbReference>
<protein>
    <submittedName>
        <fullName evidence="1">Uncharacterized protein</fullName>
    </submittedName>
</protein>
<proteinExistence type="predicted"/>
<organism evidence="1 2">
    <name type="scientific">Thelohanellus kitauei</name>
    <name type="common">Myxosporean</name>
    <dbReference type="NCBI Taxonomy" id="669202"/>
    <lineage>
        <taxon>Eukaryota</taxon>
        <taxon>Metazoa</taxon>
        <taxon>Cnidaria</taxon>
        <taxon>Myxozoa</taxon>
        <taxon>Myxosporea</taxon>
        <taxon>Bivalvulida</taxon>
        <taxon>Platysporina</taxon>
        <taxon>Myxobolidae</taxon>
        <taxon>Thelohanellus</taxon>
    </lineage>
</organism>
<dbReference type="AlphaFoldDB" id="A0A0C2IUA2"/>
<accession>A0A0C2IUA2</accession>
<keyword evidence="2" id="KW-1185">Reference proteome</keyword>
<evidence type="ECO:0000313" key="2">
    <source>
        <dbReference type="Proteomes" id="UP000031668"/>
    </source>
</evidence>
<comment type="caution">
    <text evidence="1">The sequence shown here is derived from an EMBL/GenBank/DDBJ whole genome shotgun (WGS) entry which is preliminary data.</text>
</comment>
<gene>
    <name evidence="1" type="ORF">RF11_03165</name>
</gene>
<name>A0A0C2IUA2_THEKT</name>